<keyword evidence="2" id="KW-1185">Reference proteome</keyword>
<gene>
    <name evidence="1" type="ORF">H4R21_000843</name>
</gene>
<evidence type="ECO:0000313" key="2">
    <source>
        <dbReference type="Proteomes" id="UP001140087"/>
    </source>
</evidence>
<sequence length="183" mass="20245">MANSKDCSIPPVLQPSRSGTRLATFGAGCFWSVELVFQRRAGVLQTQVGYTGGRKGPTTYLEVCGGTTNHAEVVRLEYDPEAVTYSELLTIFWNKHNPTQGNRQGGDLGTQYRSAIFYHDDEQRDLAEASKTERQKRYDAPITTEIVPAGEFLPAEVYHQKYLEKGGQCAAKGCSDSISCYGY</sequence>
<dbReference type="Proteomes" id="UP001140087">
    <property type="component" value="Unassembled WGS sequence"/>
</dbReference>
<name>A0ACC1LEN6_9FUNG</name>
<organism evidence="1 2">
    <name type="scientific">Coemansia helicoidea</name>
    <dbReference type="NCBI Taxonomy" id="1286919"/>
    <lineage>
        <taxon>Eukaryota</taxon>
        <taxon>Fungi</taxon>
        <taxon>Fungi incertae sedis</taxon>
        <taxon>Zoopagomycota</taxon>
        <taxon>Kickxellomycotina</taxon>
        <taxon>Kickxellomycetes</taxon>
        <taxon>Kickxellales</taxon>
        <taxon>Kickxellaceae</taxon>
        <taxon>Coemansia</taxon>
    </lineage>
</organism>
<reference evidence="1" key="1">
    <citation type="submission" date="2022-07" db="EMBL/GenBank/DDBJ databases">
        <title>Phylogenomic reconstructions and comparative analyses of Kickxellomycotina fungi.</title>
        <authorList>
            <person name="Reynolds N.K."/>
            <person name="Stajich J.E."/>
            <person name="Barry K."/>
            <person name="Grigoriev I.V."/>
            <person name="Crous P."/>
            <person name="Smith M.E."/>
        </authorList>
    </citation>
    <scope>NUCLEOTIDE SEQUENCE</scope>
    <source>
        <strain evidence="1">BCRC 34780</strain>
    </source>
</reference>
<comment type="caution">
    <text evidence="1">The sequence shown here is derived from an EMBL/GenBank/DDBJ whole genome shotgun (WGS) entry which is preliminary data.</text>
</comment>
<proteinExistence type="predicted"/>
<evidence type="ECO:0000313" key="1">
    <source>
        <dbReference type="EMBL" id="KAJ2806505.1"/>
    </source>
</evidence>
<dbReference type="EMBL" id="JANBUN010000136">
    <property type="protein sequence ID" value="KAJ2806505.1"/>
    <property type="molecule type" value="Genomic_DNA"/>
</dbReference>
<accession>A0ACC1LEN6</accession>
<protein>
    <submittedName>
        <fullName evidence="1">Uncharacterized protein</fullName>
    </submittedName>
</protein>